<evidence type="ECO:0000313" key="9">
    <source>
        <dbReference type="EMBL" id="TFF22960.1"/>
    </source>
</evidence>
<evidence type="ECO:0000256" key="4">
    <source>
        <dbReference type="ARBA" id="ARBA00022692"/>
    </source>
</evidence>
<evidence type="ECO:0000256" key="1">
    <source>
        <dbReference type="ARBA" id="ARBA00004651"/>
    </source>
</evidence>
<gene>
    <name evidence="9" type="ORF">E3C22_10940</name>
</gene>
<feature type="transmembrane region" description="Helical" evidence="8">
    <location>
        <begin position="175"/>
        <end position="193"/>
    </location>
</feature>
<dbReference type="GO" id="GO:0005886">
    <property type="term" value="C:plasma membrane"/>
    <property type="evidence" value="ECO:0007669"/>
    <property type="project" value="UniProtKB-SubCell"/>
</dbReference>
<keyword evidence="6" id="KW-0406">Ion transport</keyword>
<keyword evidence="10" id="KW-1185">Reference proteome</keyword>
<feature type="transmembrane region" description="Helical" evidence="8">
    <location>
        <begin position="33"/>
        <end position="53"/>
    </location>
</feature>
<feature type="transmembrane region" description="Helical" evidence="8">
    <location>
        <begin position="245"/>
        <end position="264"/>
    </location>
</feature>
<evidence type="ECO:0000313" key="10">
    <source>
        <dbReference type="Proteomes" id="UP000298179"/>
    </source>
</evidence>
<dbReference type="InterPro" id="IPR003445">
    <property type="entry name" value="Cat_transpt"/>
</dbReference>
<evidence type="ECO:0000256" key="7">
    <source>
        <dbReference type="ARBA" id="ARBA00023136"/>
    </source>
</evidence>
<proteinExistence type="predicted"/>
<dbReference type="EMBL" id="SOZD01000003">
    <property type="protein sequence ID" value="TFF22960.1"/>
    <property type="molecule type" value="Genomic_DNA"/>
</dbReference>
<feature type="transmembrane region" description="Helical" evidence="8">
    <location>
        <begin position="393"/>
        <end position="411"/>
    </location>
</feature>
<keyword evidence="2" id="KW-0813">Transport</keyword>
<evidence type="ECO:0000256" key="5">
    <source>
        <dbReference type="ARBA" id="ARBA00022989"/>
    </source>
</evidence>
<evidence type="ECO:0000256" key="6">
    <source>
        <dbReference type="ARBA" id="ARBA00023065"/>
    </source>
</evidence>
<feature type="transmembrane region" description="Helical" evidence="8">
    <location>
        <begin position="362"/>
        <end position="381"/>
    </location>
</feature>
<feature type="transmembrane region" description="Helical" evidence="8">
    <location>
        <begin position="205"/>
        <end position="225"/>
    </location>
</feature>
<dbReference type="GO" id="GO:0030001">
    <property type="term" value="P:metal ion transport"/>
    <property type="evidence" value="ECO:0007669"/>
    <property type="project" value="UniProtKB-ARBA"/>
</dbReference>
<feature type="transmembrane region" description="Helical" evidence="8">
    <location>
        <begin position="300"/>
        <end position="318"/>
    </location>
</feature>
<dbReference type="GO" id="GO:0008324">
    <property type="term" value="F:monoatomic cation transmembrane transporter activity"/>
    <property type="evidence" value="ECO:0007669"/>
    <property type="project" value="InterPro"/>
</dbReference>
<comment type="subcellular location">
    <subcellularLocation>
        <location evidence="1">Cell membrane</location>
        <topology evidence="1">Multi-pass membrane protein</topology>
    </subcellularLocation>
</comment>
<evidence type="ECO:0000256" key="3">
    <source>
        <dbReference type="ARBA" id="ARBA00022475"/>
    </source>
</evidence>
<dbReference type="OrthoDB" id="9810952at2"/>
<reference evidence="9 10" key="1">
    <citation type="submission" date="2019-03" db="EMBL/GenBank/DDBJ databases">
        <title>Jiella endophytica sp. nov., a novel endophytic bacterium isolated from root of Ficus microcarpa Linn. f.</title>
        <authorList>
            <person name="Tuo L."/>
        </authorList>
    </citation>
    <scope>NUCLEOTIDE SEQUENCE [LARGE SCALE GENOMIC DNA]</scope>
    <source>
        <strain evidence="9 10">CBS5Q-3</strain>
    </source>
</reference>
<dbReference type="Proteomes" id="UP000298179">
    <property type="component" value="Unassembled WGS sequence"/>
</dbReference>
<protein>
    <submittedName>
        <fullName evidence="9">Potassium transporter KtrB</fullName>
    </submittedName>
</protein>
<dbReference type="PANTHER" id="PTHR32024">
    <property type="entry name" value="TRK SYSTEM POTASSIUM UPTAKE PROTEIN TRKG-RELATED"/>
    <property type="match status" value="1"/>
</dbReference>
<dbReference type="PANTHER" id="PTHR32024:SF1">
    <property type="entry name" value="KTR SYSTEM POTASSIUM UPTAKE PROTEIN B"/>
    <property type="match status" value="1"/>
</dbReference>
<evidence type="ECO:0000256" key="8">
    <source>
        <dbReference type="SAM" id="Phobius"/>
    </source>
</evidence>
<dbReference type="Pfam" id="PF02386">
    <property type="entry name" value="TrkH"/>
    <property type="match status" value="1"/>
</dbReference>
<feature type="transmembrane region" description="Helical" evidence="8">
    <location>
        <begin position="59"/>
        <end position="80"/>
    </location>
</feature>
<keyword evidence="5 8" id="KW-1133">Transmembrane helix</keyword>
<feature type="transmembrane region" description="Helical" evidence="8">
    <location>
        <begin position="92"/>
        <end position="114"/>
    </location>
</feature>
<name>A0A4Y8RL21_9HYPH</name>
<feature type="transmembrane region" description="Helical" evidence="8">
    <location>
        <begin position="142"/>
        <end position="163"/>
    </location>
</feature>
<sequence>MDLQKSLQSLKIAVGVEKSPAEVSRERAGPAKLLLLGYLSYIVAGWVGLSFGFAQAKPLSALDTLFTAVSAVSTTGLSTIDTGTSYTFAGQIVVLLLIQFGGIGYMTGSSFLFLSLRDHLSETQEKTAKTAYSLPDSITPALFIRSVILFTFACEAVGAAVLYPILETGGETRPLFSAIFHSVSAFCTAGFSLRSDSFAPYVADVPLNLTLSALSIIGAMGFIVVTDIVRRIAGKARHFAFATKVIARMTALLLVVGTLLIFLAEPSIAGMPAWERLQAAFFQAMSASTTVGFNTIDIGSVSRATIVVLLFLMFVGASPAGTGGGLKTTSFAALIGLVRSTLKGRNSVRFFKREVPPAQLQAATTSLACYCGALAVAVFLLGLSEPAAAFDKLVFEAVSAIGTVGLSMGLTSELSVIGKLVIIALMIVGRLGVLTFGLATAIPDESPDEEADNDLAV</sequence>
<organism evidence="9 10">
    <name type="scientific">Jiella endophytica</name>
    <dbReference type="NCBI Taxonomy" id="2558362"/>
    <lineage>
        <taxon>Bacteria</taxon>
        <taxon>Pseudomonadati</taxon>
        <taxon>Pseudomonadota</taxon>
        <taxon>Alphaproteobacteria</taxon>
        <taxon>Hyphomicrobiales</taxon>
        <taxon>Aurantimonadaceae</taxon>
        <taxon>Jiella</taxon>
    </lineage>
</organism>
<comment type="caution">
    <text evidence="9">The sequence shown here is derived from an EMBL/GenBank/DDBJ whole genome shotgun (WGS) entry which is preliminary data.</text>
</comment>
<accession>A0A4Y8RL21</accession>
<keyword evidence="7 8" id="KW-0472">Membrane</keyword>
<dbReference type="RefSeq" id="WP_134762060.1">
    <property type="nucleotide sequence ID" value="NZ_SOZD01000003.1"/>
</dbReference>
<keyword evidence="3" id="KW-1003">Cell membrane</keyword>
<keyword evidence="4 8" id="KW-0812">Transmembrane</keyword>
<evidence type="ECO:0000256" key="2">
    <source>
        <dbReference type="ARBA" id="ARBA00022448"/>
    </source>
</evidence>
<feature type="transmembrane region" description="Helical" evidence="8">
    <location>
        <begin position="420"/>
        <end position="442"/>
    </location>
</feature>
<dbReference type="AlphaFoldDB" id="A0A4Y8RL21"/>